<sequence length="139" mass="15625">MLPYFLLFASLENAAALICLQCNGWQGDYPMKSSTLNQCNNLNNQCQTDFYCVKITDPMKPGVPYAIYKSQCWNQDSLSVTPMNTTNIESGRCYDYEGAGIPPVRYKYCFCSNEDYCNEVSVLPVMASIIIPIVSLLLI</sequence>
<dbReference type="OMA" id="QCNGWQG"/>
<dbReference type="AlphaFoldDB" id="A0A7I4Y7M4"/>
<protein>
    <submittedName>
        <fullName evidence="3">Protein sleepless</fullName>
    </submittedName>
</protein>
<dbReference type="WBParaSite" id="HCON_00056310-00001">
    <property type="protein sequence ID" value="HCON_00056310-00001"/>
    <property type="gene ID" value="HCON_00056310"/>
</dbReference>
<proteinExistence type="predicted"/>
<accession>A0A7I4Y7M4</accession>
<keyword evidence="1" id="KW-0732">Signal</keyword>
<feature type="chain" id="PRO_5029821185" evidence="1">
    <location>
        <begin position="17"/>
        <end position="139"/>
    </location>
</feature>
<dbReference type="OrthoDB" id="6249205at2759"/>
<name>A0A7I4Y7M4_HAECO</name>
<reference evidence="3" key="1">
    <citation type="submission" date="2020-12" db="UniProtKB">
        <authorList>
            <consortium name="WormBaseParasite"/>
        </authorList>
    </citation>
    <scope>IDENTIFICATION</scope>
    <source>
        <strain evidence="3">MHco3</strain>
    </source>
</reference>
<dbReference type="Proteomes" id="UP000025227">
    <property type="component" value="Unplaced"/>
</dbReference>
<evidence type="ECO:0000313" key="3">
    <source>
        <dbReference type="WBParaSite" id="HCON_00056310-00001"/>
    </source>
</evidence>
<feature type="signal peptide" evidence="1">
    <location>
        <begin position="1"/>
        <end position="16"/>
    </location>
</feature>
<evidence type="ECO:0000313" key="2">
    <source>
        <dbReference type="Proteomes" id="UP000025227"/>
    </source>
</evidence>
<keyword evidence="2" id="KW-1185">Reference proteome</keyword>
<organism evidence="2 3">
    <name type="scientific">Haemonchus contortus</name>
    <name type="common">Barber pole worm</name>
    <dbReference type="NCBI Taxonomy" id="6289"/>
    <lineage>
        <taxon>Eukaryota</taxon>
        <taxon>Metazoa</taxon>
        <taxon>Ecdysozoa</taxon>
        <taxon>Nematoda</taxon>
        <taxon>Chromadorea</taxon>
        <taxon>Rhabditida</taxon>
        <taxon>Rhabditina</taxon>
        <taxon>Rhabditomorpha</taxon>
        <taxon>Strongyloidea</taxon>
        <taxon>Trichostrongylidae</taxon>
        <taxon>Haemonchus</taxon>
    </lineage>
</organism>
<evidence type="ECO:0000256" key="1">
    <source>
        <dbReference type="SAM" id="SignalP"/>
    </source>
</evidence>